<feature type="compositionally biased region" description="Low complexity" evidence="3">
    <location>
        <begin position="192"/>
        <end position="202"/>
    </location>
</feature>
<feature type="compositionally biased region" description="Polar residues" evidence="3">
    <location>
        <begin position="8"/>
        <end position="20"/>
    </location>
</feature>
<dbReference type="EMBL" id="JAGPXD010000001">
    <property type="protein sequence ID" value="KAH7375864.1"/>
    <property type="molecule type" value="Genomic_DNA"/>
</dbReference>
<dbReference type="OrthoDB" id="5391043at2759"/>
<gene>
    <name evidence="5" type="ORF">B0T11DRAFT_323832</name>
</gene>
<feature type="region of interest" description="Disordered" evidence="3">
    <location>
        <begin position="104"/>
        <end position="177"/>
    </location>
</feature>
<dbReference type="GO" id="GO:0000976">
    <property type="term" value="F:transcription cis-regulatory region binding"/>
    <property type="evidence" value="ECO:0007669"/>
    <property type="project" value="TreeGrafter"/>
</dbReference>
<proteinExistence type="predicted"/>
<feature type="region of interest" description="Disordered" evidence="3">
    <location>
        <begin position="190"/>
        <end position="252"/>
    </location>
</feature>
<dbReference type="SMART" id="SM00066">
    <property type="entry name" value="GAL4"/>
    <property type="match status" value="1"/>
</dbReference>
<evidence type="ECO:0000256" key="3">
    <source>
        <dbReference type="SAM" id="MobiDB-lite"/>
    </source>
</evidence>
<comment type="caution">
    <text evidence="5">The sequence shown here is derived from an EMBL/GenBank/DDBJ whole genome shotgun (WGS) entry which is preliminary data.</text>
</comment>
<dbReference type="Pfam" id="PF00172">
    <property type="entry name" value="Zn_clus"/>
    <property type="match status" value="1"/>
</dbReference>
<protein>
    <recommendedName>
        <fullName evidence="4">Zn(2)-C6 fungal-type domain-containing protein</fullName>
    </recommendedName>
</protein>
<dbReference type="AlphaFoldDB" id="A0A8K0TP59"/>
<dbReference type="Proteomes" id="UP000813385">
    <property type="component" value="Unassembled WGS sequence"/>
</dbReference>
<dbReference type="CDD" id="cd00067">
    <property type="entry name" value="GAL4"/>
    <property type="match status" value="1"/>
</dbReference>
<comment type="subcellular location">
    <subcellularLocation>
        <location evidence="1">Nucleus</location>
    </subcellularLocation>
</comment>
<sequence>MGSDQVAPETSESQPISASSLDGDRDAGNLNGGGGDDEANRNKQPVRKRTKTGCLTCRKRRIKCDEGRPVCSNCIKSKRNCEGYNQRVIFKEPIGAYHGGSYGPVSFPPEAPPRPFVPAPLQQHQHQQQHQPRPSSHVPSLATIAPKPPSNGAFQTTFHAQPYGQPYADQPSSAGGQSAYAFSQAGQYDYTPPSASSAGPSPTQAFGGHGPAQNFLVSPTSDQGVFDNRPQHQHQQHHQQQHITQPAAPQHRPHAVVVDSVPAEVQLANPTRGQLAADDIEHEFEYLSENDTSMGESDDEYGGAGRESAYGTLVQSRRDGLLEGVGTHVRTFSTFAHHDILTSYIPNSTNSPLNDSRVAALFWHFVQVTGPSMSLYERHPFDHNDRPLAGSATAANQNIWTYTFPVIAFNHPALLQSMLAIGALQISKLQSLPETAALKHYHLAIRRIARNVKSHTRRTQPATIASILLLAYFEVWNSDHTKWSQHLYGARLLLKEVPFRNMTRHIIPLKRAKRALLEQERSRPMDPFFMGHDGGDTLPHDLDDIDVDFLTRLAGHDVQYEDDGPLSASYYTDRDIEQYEHLRDLYWWYCKMDVYLGMLSGSKPFMDFKHRTQCPPRAPMGRLEAIYGTYDHLVLVMSRLMSFAGQDLPRKRKAIQNQGRRDGEVQEVQEVQEIREPLEVLQVVLQVVLQAVLQVDPQACLQVRPPRGFSPPREPTPPADSPQEENIDQDTANALAEWEGIRAAFELLRENFGPEFEPLGPEYADRRDSPFGPTLQYRTFSVAGVWMNYYMGLIHLYRTHPMMPPAAMIAQGIQASQTARYALEIGRITAGLCDDLSNVTEISTLVGAALVECSLPLFVGGIQLQDNVQRQWIIRRLHDVARLTGWQSARQIAEGCEAGWNKAAAVGKGPPYVRDPALDREIPRPLWHMDRRISHKLDELESGNSKMVVARPERAAFAIGLLTVEKELERMEIEDN</sequence>
<dbReference type="GO" id="GO:0045944">
    <property type="term" value="P:positive regulation of transcription by RNA polymerase II"/>
    <property type="evidence" value="ECO:0007669"/>
    <property type="project" value="TreeGrafter"/>
</dbReference>
<feature type="compositionally biased region" description="Basic residues" evidence="3">
    <location>
        <begin position="231"/>
        <end position="240"/>
    </location>
</feature>
<name>A0A8K0TP59_9PEZI</name>
<feature type="compositionally biased region" description="Pro residues" evidence="3">
    <location>
        <begin position="106"/>
        <end position="118"/>
    </location>
</feature>
<dbReference type="PROSITE" id="PS50048">
    <property type="entry name" value="ZN2_CY6_FUNGAL_2"/>
    <property type="match status" value="1"/>
</dbReference>
<reference evidence="5" key="1">
    <citation type="journal article" date="2021" name="Nat. Commun.">
        <title>Genetic determinants of endophytism in the Arabidopsis root mycobiome.</title>
        <authorList>
            <person name="Mesny F."/>
            <person name="Miyauchi S."/>
            <person name="Thiergart T."/>
            <person name="Pickel B."/>
            <person name="Atanasova L."/>
            <person name="Karlsson M."/>
            <person name="Huettel B."/>
            <person name="Barry K.W."/>
            <person name="Haridas S."/>
            <person name="Chen C."/>
            <person name="Bauer D."/>
            <person name="Andreopoulos W."/>
            <person name="Pangilinan J."/>
            <person name="LaButti K."/>
            <person name="Riley R."/>
            <person name="Lipzen A."/>
            <person name="Clum A."/>
            <person name="Drula E."/>
            <person name="Henrissat B."/>
            <person name="Kohler A."/>
            <person name="Grigoriev I.V."/>
            <person name="Martin F.M."/>
            <person name="Hacquard S."/>
        </authorList>
    </citation>
    <scope>NUCLEOTIDE SEQUENCE</scope>
    <source>
        <strain evidence="5">MPI-CAGE-AT-0016</strain>
    </source>
</reference>
<dbReference type="Pfam" id="PF11951">
    <property type="entry name" value="Fungal_trans_2"/>
    <property type="match status" value="1"/>
</dbReference>
<feature type="compositionally biased region" description="Pro residues" evidence="3">
    <location>
        <begin position="708"/>
        <end position="720"/>
    </location>
</feature>
<dbReference type="PANTHER" id="PTHR37534">
    <property type="entry name" value="TRANSCRIPTIONAL ACTIVATOR PROTEIN UGA3"/>
    <property type="match status" value="1"/>
</dbReference>
<keyword evidence="2" id="KW-0539">Nucleus</keyword>
<dbReference type="PANTHER" id="PTHR37534:SF23">
    <property type="entry name" value="ZN(II)2CYS6 TRANSCRIPTION FACTOR (EUROFUNG)"/>
    <property type="match status" value="1"/>
</dbReference>
<dbReference type="SUPFAM" id="SSF57701">
    <property type="entry name" value="Zn2/Cys6 DNA-binding domain"/>
    <property type="match status" value="1"/>
</dbReference>
<evidence type="ECO:0000313" key="5">
    <source>
        <dbReference type="EMBL" id="KAH7375864.1"/>
    </source>
</evidence>
<dbReference type="GO" id="GO:0005634">
    <property type="term" value="C:nucleus"/>
    <property type="evidence" value="ECO:0007669"/>
    <property type="project" value="UniProtKB-SubCell"/>
</dbReference>
<dbReference type="InterPro" id="IPR001138">
    <property type="entry name" value="Zn2Cys6_DnaBD"/>
</dbReference>
<feature type="compositionally biased region" description="Low complexity" evidence="3">
    <location>
        <begin position="119"/>
        <end position="131"/>
    </location>
</feature>
<feature type="domain" description="Zn(2)-C6 fungal-type" evidence="4">
    <location>
        <begin position="53"/>
        <end position="81"/>
    </location>
</feature>
<evidence type="ECO:0000256" key="1">
    <source>
        <dbReference type="ARBA" id="ARBA00004123"/>
    </source>
</evidence>
<dbReference type="PROSITE" id="PS00463">
    <property type="entry name" value="ZN2_CY6_FUNGAL_1"/>
    <property type="match status" value="1"/>
</dbReference>
<evidence type="ECO:0000259" key="4">
    <source>
        <dbReference type="PROSITE" id="PS50048"/>
    </source>
</evidence>
<organism evidence="5 6">
    <name type="scientific">Plectosphaerella cucumerina</name>
    <dbReference type="NCBI Taxonomy" id="40658"/>
    <lineage>
        <taxon>Eukaryota</taxon>
        <taxon>Fungi</taxon>
        <taxon>Dikarya</taxon>
        <taxon>Ascomycota</taxon>
        <taxon>Pezizomycotina</taxon>
        <taxon>Sordariomycetes</taxon>
        <taxon>Hypocreomycetidae</taxon>
        <taxon>Glomerellales</taxon>
        <taxon>Plectosphaerellaceae</taxon>
        <taxon>Plectosphaerella</taxon>
    </lineage>
</organism>
<feature type="region of interest" description="Disordered" evidence="3">
    <location>
        <begin position="1"/>
        <end position="50"/>
    </location>
</feature>
<dbReference type="Gene3D" id="4.10.240.10">
    <property type="entry name" value="Zn(2)-C6 fungal-type DNA-binding domain"/>
    <property type="match status" value="1"/>
</dbReference>
<dbReference type="InterPro" id="IPR021858">
    <property type="entry name" value="Fun_TF"/>
</dbReference>
<dbReference type="GO" id="GO:0000981">
    <property type="term" value="F:DNA-binding transcription factor activity, RNA polymerase II-specific"/>
    <property type="evidence" value="ECO:0007669"/>
    <property type="project" value="InterPro"/>
</dbReference>
<accession>A0A8K0TP59</accession>
<evidence type="ECO:0000313" key="6">
    <source>
        <dbReference type="Proteomes" id="UP000813385"/>
    </source>
</evidence>
<keyword evidence="6" id="KW-1185">Reference proteome</keyword>
<dbReference type="GO" id="GO:0008270">
    <property type="term" value="F:zinc ion binding"/>
    <property type="evidence" value="ECO:0007669"/>
    <property type="project" value="InterPro"/>
</dbReference>
<dbReference type="InterPro" id="IPR036864">
    <property type="entry name" value="Zn2-C6_fun-type_DNA-bd_sf"/>
</dbReference>
<feature type="region of interest" description="Disordered" evidence="3">
    <location>
        <begin position="703"/>
        <end position="727"/>
    </location>
</feature>
<evidence type="ECO:0000256" key="2">
    <source>
        <dbReference type="ARBA" id="ARBA00023242"/>
    </source>
</evidence>